<feature type="transmembrane region" description="Helical" evidence="8">
    <location>
        <begin position="71"/>
        <end position="91"/>
    </location>
</feature>
<evidence type="ECO:0000256" key="2">
    <source>
        <dbReference type="ARBA" id="ARBA00022475"/>
    </source>
</evidence>
<dbReference type="GO" id="GO:0016763">
    <property type="term" value="F:pentosyltransferase activity"/>
    <property type="evidence" value="ECO:0007669"/>
    <property type="project" value="TreeGrafter"/>
</dbReference>
<reference evidence="9" key="1">
    <citation type="submission" date="2018-05" db="EMBL/GenBank/DDBJ databases">
        <authorList>
            <person name="Lanie J.A."/>
            <person name="Ng W.-L."/>
            <person name="Kazmierczak K.M."/>
            <person name="Andrzejewski T.M."/>
            <person name="Davidsen T.M."/>
            <person name="Wayne K.J."/>
            <person name="Tettelin H."/>
            <person name="Glass J.I."/>
            <person name="Rusch D."/>
            <person name="Podicherti R."/>
            <person name="Tsui H.-C.T."/>
            <person name="Winkler M.E."/>
        </authorList>
    </citation>
    <scope>NUCLEOTIDE SEQUENCE</scope>
</reference>
<keyword evidence="2" id="KW-1003">Cell membrane</keyword>
<keyword evidence="7 8" id="KW-0472">Membrane</keyword>
<evidence type="ECO:0008006" key="10">
    <source>
        <dbReference type="Google" id="ProtNLM"/>
    </source>
</evidence>
<feature type="transmembrane region" description="Helical" evidence="8">
    <location>
        <begin position="20"/>
        <end position="50"/>
    </location>
</feature>
<dbReference type="EMBL" id="UINC01162763">
    <property type="protein sequence ID" value="SVD62694.1"/>
    <property type="molecule type" value="Genomic_DNA"/>
</dbReference>
<dbReference type="GO" id="GO:0005886">
    <property type="term" value="C:plasma membrane"/>
    <property type="evidence" value="ECO:0007669"/>
    <property type="project" value="UniProtKB-SubCell"/>
</dbReference>
<feature type="transmembrane region" description="Helical" evidence="8">
    <location>
        <begin position="213"/>
        <end position="230"/>
    </location>
</feature>
<feature type="transmembrane region" description="Helical" evidence="8">
    <location>
        <begin position="121"/>
        <end position="147"/>
    </location>
</feature>
<evidence type="ECO:0000256" key="4">
    <source>
        <dbReference type="ARBA" id="ARBA00022679"/>
    </source>
</evidence>
<feature type="transmembrane region" description="Helical" evidence="8">
    <location>
        <begin position="159"/>
        <end position="177"/>
    </location>
</feature>
<evidence type="ECO:0000256" key="1">
    <source>
        <dbReference type="ARBA" id="ARBA00004651"/>
    </source>
</evidence>
<comment type="subcellular location">
    <subcellularLocation>
        <location evidence="1">Cell membrane</location>
        <topology evidence="1">Multi-pass membrane protein</topology>
    </subcellularLocation>
</comment>
<keyword evidence="5 8" id="KW-0812">Transmembrane</keyword>
<dbReference type="PANTHER" id="PTHR33908">
    <property type="entry name" value="MANNOSYLTRANSFERASE YKCB-RELATED"/>
    <property type="match status" value="1"/>
</dbReference>
<evidence type="ECO:0000256" key="8">
    <source>
        <dbReference type="SAM" id="Phobius"/>
    </source>
</evidence>
<evidence type="ECO:0000256" key="6">
    <source>
        <dbReference type="ARBA" id="ARBA00022989"/>
    </source>
</evidence>
<protein>
    <recommendedName>
        <fullName evidence="10">Glycosyltransferase RgtA/B/C/D-like domain-containing protein</fullName>
    </recommendedName>
</protein>
<feature type="transmembrane region" description="Helical" evidence="8">
    <location>
        <begin position="183"/>
        <end position="201"/>
    </location>
</feature>
<name>A0A382WVM9_9ZZZZ</name>
<sequence length="275" mass="30313">CGFMWTVIRLSDVPNLKLAVVSAIMATLAFNTKYVGLFLLPSLFFAVLFLGHGSTFRLTLEGTRIPERWKILLVSVAAFAVVFAVTNPYAIVKFDEFRRSLQSERSIMSFGHTFRQGGGPLVWGSLLIDSLGWVNVAILTVGGVVFIKRCKAPSSAAMVLLFWCLTYLCYLVVFSSLVRPRHLLPVMPVLGILCGGGFVALFEELSSVSDQRLVAGVLTGLLVFSLYGPVRASLVLVSERTRARENQVEIVAGRWLAANFGSERTILYDSYSYIP</sequence>
<feature type="non-terminal residue" evidence="9">
    <location>
        <position position="275"/>
    </location>
</feature>
<evidence type="ECO:0000256" key="7">
    <source>
        <dbReference type="ARBA" id="ARBA00023136"/>
    </source>
</evidence>
<accession>A0A382WVM9</accession>
<dbReference type="InterPro" id="IPR050297">
    <property type="entry name" value="LipidA_mod_glycosyltrf_83"/>
</dbReference>
<evidence type="ECO:0000256" key="5">
    <source>
        <dbReference type="ARBA" id="ARBA00022692"/>
    </source>
</evidence>
<organism evidence="9">
    <name type="scientific">marine metagenome</name>
    <dbReference type="NCBI Taxonomy" id="408172"/>
    <lineage>
        <taxon>unclassified sequences</taxon>
        <taxon>metagenomes</taxon>
        <taxon>ecological metagenomes</taxon>
    </lineage>
</organism>
<keyword evidence="3" id="KW-0328">Glycosyltransferase</keyword>
<dbReference type="PANTHER" id="PTHR33908:SF11">
    <property type="entry name" value="MEMBRANE PROTEIN"/>
    <property type="match status" value="1"/>
</dbReference>
<keyword evidence="4" id="KW-0808">Transferase</keyword>
<keyword evidence="6 8" id="KW-1133">Transmembrane helix</keyword>
<proteinExistence type="predicted"/>
<dbReference type="AlphaFoldDB" id="A0A382WVM9"/>
<gene>
    <name evidence="9" type="ORF">METZ01_LOCUS415548</name>
</gene>
<evidence type="ECO:0000256" key="3">
    <source>
        <dbReference type="ARBA" id="ARBA00022676"/>
    </source>
</evidence>
<dbReference type="GO" id="GO:0008610">
    <property type="term" value="P:lipid biosynthetic process"/>
    <property type="evidence" value="ECO:0007669"/>
    <property type="project" value="UniProtKB-ARBA"/>
</dbReference>
<evidence type="ECO:0000313" key="9">
    <source>
        <dbReference type="EMBL" id="SVD62694.1"/>
    </source>
</evidence>
<feature type="non-terminal residue" evidence="9">
    <location>
        <position position="1"/>
    </location>
</feature>